<proteinExistence type="predicted"/>
<dbReference type="InterPro" id="IPR036868">
    <property type="entry name" value="TusA-like_sf"/>
</dbReference>
<organism evidence="2 3">
    <name type="scientific">Pseudoleptotrichia goodfellowii</name>
    <dbReference type="NCBI Taxonomy" id="157692"/>
    <lineage>
        <taxon>Bacteria</taxon>
        <taxon>Fusobacteriati</taxon>
        <taxon>Fusobacteriota</taxon>
        <taxon>Fusobacteriia</taxon>
        <taxon>Fusobacteriales</taxon>
        <taxon>Leptotrichiaceae</taxon>
        <taxon>Pseudoleptotrichia</taxon>
    </lineage>
</organism>
<gene>
    <name evidence="2" type="primary">yedF</name>
    <name evidence="2" type="ORF">JCM16774_0874</name>
</gene>
<dbReference type="OrthoDB" id="9801500at2"/>
<sequence length="195" mass="22070">MKKYELNAKGLACPIPVVKTKKLLEEYDTVETTVDNFTATQNLTKLAEQLDYNIDVKTVSEEEYVVTISAKEESKKAEKTSQAEDDSYIVVINKQIMGYGSEELGKKLMKAFLYTLTEQKVLPKKVIFYNGGALLVDKTRSHVLEELKELEDNGVEIMCCGACIDYYNVELALGNPSNMYFIVEEMRNANKVVRP</sequence>
<accession>A0A510JD10</accession>
<reference evidence="2 3" key="1">
    <citation type="submission" date="2019-07" db="EMBL/GenBank/DDBJ databases">
        <title>Complete Genome Sequence of Leptotrichia goodfellowii Strain JCM 16774.</title>
        <authorList>
            <person name="Watanabe S."/>
            <person name="Cui L."/>
        </authorList>
    </citation>
    <scope>NUCLEOTIDE SEQUENCE [LARGE SCALE GENOMIC DNA]</scope>
    <source>
        <strain evidence="2 3">JCM16774</strain>
    </source>
</reference>
<dbReference type="Proteomes" id="UP000321606">
    <property type="component" value="Chromosome"/>
</dbReference>
<feature type="domain" description="UPF0033" evidence="1">
    <location>
        <begin position="5"/>
        <end position="68"/>
    </location>
</feature>
<dbReference type="RefSeq" id="WP_026737372.1">
    <property type="nucleotide sequence ID" value="NZ_AP019822.1"/>
</dbReference>
<dbReference type="InterPro" id="IPR019870">
    <property type="entry name" value="Se_metab_YedF"/>
</dbReference>
<evidence type="ECO:0000259" key="1">
    <source>
        <dbReference type="Pfam" id="PF01206"/>
    </source>
</evidence>
<dbReference type="InterPro" id="IPR027396">
    <property type="entry name" value="DsrEFH-like"/>
</dbReference>
<dbReference type="NCBIfam" id="TIGR03527">
    <property type="entry name" value="selenium_YedF"/>
    <property type="match status" value="1"/>
</dbReference>
<protein>
    <submittedName>
        <fullName evidence="2">Selenium metabolism protein YedF</fullName>
    </submittedName>
</protein>
<dbReference type="EMBL" id="AP019822">
    <property type="protein sequence ID" value="BBM35943.1"/>
    <property type="molecule type" value="Genomic_DNA"/>
</dbReference>
<dbReference type="InterPro" id="IPR003787">
    <property type="entry name" value="Sulphur_relay_DsrE/F-like"/>
</dbReference>
<dbReference type="Pfam" id="PF02635">
    <property type="entry name" value="DsrE"/>
    <property type="match status" value="1"/>
</dbReference>
<dbReference type="Gene3D" id="3.30.110.40">
    <property type="entry name" value="TusA-like domain"/>
    <property type="match status" value="1"/>
</dbReference>
<name>A0A510JD10_9FUSO</name>
<dbReference type="InterPro" id="IPR001455">
    <property type="entry name" value="TusA-like"/>
</dbReference>
<dbReference type="STRING" id="714315.GCA_000516535_00866"/>
<dbReference type="AlphaFoldDB" id="A0A510JD10"/>
<dbReference type="KEGG" id="lgo:JCM16774_0874"/>
<dbReference type="Pfam" id="PF01206">
    <property type="entry name" value="TusA"/>
    <property type="match status" value="1"/>
</dbReference>
<evidence type="ECO:0000313" key="3">
    <source>
        <dbReference type="Proteomes" id="UP000321606"/>
    </source>
</evidence>
<evidence type="ECO:0000313" key="2">
    <source>
        <dbReference type="EMBL" id="BBM35943.1"/>
    </source>
</evidence>
<dbReference type="SUPFAM" id="SSF64307">
    <property type="entry name" value="SirA-like"/>
    <property type="match status" value="1"/>
</dbReference>
<dbReference type="SUPFAM" id="SSF75169">
    <property type="entry name" value="DsrEFH-like"/>
    <property type="match status" value="1"/>
</dbReference>